<dbReference type="EMBL" id="JANBUO010002203">
    <property type="protein sequence ID" value="KAJ2795413.1"/>
    <property type="molecule type" value="Genomic_DNA"/>
</dbReference>
<dbReference type="PANTHER" id="PTHR10416">
    <property type="entry name" value="DNA POLYMERASE DELTA SUBUNIT 2"/>
    <property type="match status" value="1"/>
</dbReference>
<gene>
    <name evidence="4" type="primary">cdc1</name>
    <name evidence="4" type="ORF">H4R20_005887</name>
</gene>
<dbReference type="InterPro" id="IPR024826">
    <property type="entry name" value="DNA_pol_delta/II_ssu"/>
</dbReference>
<dbReference type="Gene3D" id="3.60.21.50">
    <property type="match status" value="1"/>
</dbReference>
<comment type="caution">
    <text evidence="4">The sequence shown here is derived from an EMBL/GenBank/DDBJ whole genome shotgun (WGS) entry which is preliminary data.</text>
</comment>
<organism evidence="4 5">
    <name type="scientific">Coemansia guatemalensis</name>
    <dbReference type="NCBI Taxonomy" id="2761395"/>
    <lineage>
        <taxon>Eukaryota</taxon>
        <taxon>Fungi</taxon>
        <taxon>Fungi incertae sedis</taxon>
        <taxon>Zoopagomycota</taxon>
        <taxon>Kickxellomycotina</taxon>
        <taxon>Kickxellomycetes</taxon>
        <taxon>Kickxellales</taxon>
        <taxon>Kickxellaceae</taxon>
        <taxon>Coemansia</taxon>
    </lineage>
</organism>
<evidence type="ECO:0000313" key="5">
    <source>
        <dbReference type="Proteomes" id="UP001140094"/>
    </source>
</evidence>
<evidence type="ECO:0000256" key="1">
    <source>
        <dbReference type="ARBA" id="ARBA00006035"/>
    </source>
</evidence>
<name>A0A9W8HVV4_9FUNG</name>
<accession>A0A9W8HVV4</accession>
<protein>
    <submittedName>
        <fullName evidence="4">DNA polymerase delta small subunit Cdc1</fullName>
    </submittedName>
</protein>
<feature type="domain" description="DNA polymerase alpha/delta/epsilon subunit B" evidence="3">
    <location>
        <begin position="37"/>
        <end position="247"/>
    </location>
</feature>
<keyword evidence="5" id="KW-1185">Reference proteome</keyword>
<dbReference type="GO" id="GO:0043625">
    <property type="term" value="C:delta DNA polymerase complex"/>
    <property type="evidence" value="ECO:0007669"/>
    <property type="project" value="TreeGrafter"/>
</dbReference>
<reference evidence="4" key="1">
    <citation type="submission" date="2022-07" db="EMBL/GenBank/DDBJ databases">
        <title>Phylogenomic reconstructions and comparative analyses of Kickxellomycotina fungi.</title>
        <authorList>
            <person name="Reynolds N.K."/>
            <person name="Stajich J.E."/>
            <person name="Barry K."/>
            <person name="Grigoriev I.V."/>
            <person name="Crous P."/>
            <person name="Smith M.E."/>
        </authorList>
    </citation>
    <scope>NUCLEOTIDE SEQUENCE</scope>
    <source>
        <strain evidence="4">NRRL 1565</strain>
    </source>
</reference>
<evidence type="ECO:0000313" key="4">
    <source>
        <dbReference type="EMBL" id="KAJ2795413.1"/>
    </source>
</evidence>
<dbReference type="InterPro" id="IPR007185">
    <property type="entry name" value="DNA_pol_a/d/e_bsu"/>
</dbReference>
<sequence>MGSETPDGKFEVIDMCFAGMAAQPARVVDGTQDKFVALVSGLNATVGQPVTLEMQLLAEYLCGNAGGPTDQRRSAQIVHTVVAGITHIPEPPLGHTEDPRVNDRVPVQGLMAAVDALLADIAAAMPLTLMPGSRDPADAALPQQRLHPGMFAQSRAYSGFHSTTNPAYIDIDGTLLLGSSGQNVDDLKRYAVHDESPCQLAARTLLWRHIAPSAPDTLWCYPFTEYDPFVVRRAPHVYFVGNQPEFDVAVAKGADAQETRVIAVPAFSTSHTVVLLNLRTLECSTVQIGAPKD</sequence>
<dbReference type="Pfam" id="PF04042">
    <property type="entry name" value="DNA_pol_E_B"/>
    <property type="match status" value="1"/>
</dbReference>
<dbReference type="Proteomes" id="UP001140094">
    <property type="component" value="Unassembled WGS sequence"/>
</dbReference>
<comment type="similarity">
    <text evidence="1">Belongs to the DNA polymerase delta/II small subunit family.</text>
</comment>
<dbReference type="OrthoDB" id="3763at2759"/>
<proteinExistence type="inferred from homology"/>
<dbReference type="GO" id="GO:0003677">
    <property type="term" value="F:DNA binding"/>
    <property type="evidence" value="ECO:0007669"/>
    <property type="project" value="InterPro"/>
</dbReference>
<dbReference type="AlphaFoldDB" id="A0A9W8HVV4"/>
<keyword evidence="2" id="KW-0235">DNA replication</keyword>
<evidence type="ECO:0000259" key="3">
    <source>
        <dbReference type="Pfam" id="PF04042"/>
    </source>
</evidence>
<dbReference type="PANTHER" id="PTHR10416:SF0">
    <property type="entry name" value="DNA POLYMERASE DELTA SUBUNIT 2"/>
    <property type="match status" value="1"/>
</dbReference>
<dbReference type="GO" id="GO:0006271">
    <property type="term" value="P:DNA strand elongation involved in DNA replication"/>
    <property type="evidence" value="ECO:0007669"/>
    <property type="project" value="TreeGrafter"/>
</dbReference>
<evidence type="ECO:0000256" key="2">
    <source>
        <dbReference type="ARBA" id="ARBA00022705"/>
    </source>
</evidence>